<sequence length="215" mass="24322">MRLTTQYLFRASTFVFILFPFLYPVNSSPELTPETLTIVALGDSITWGYPNGRSWTEIVSRDTGVKIINRGISGQTLGEMSNRLERDVLDAKPAICIIMGGTNDVFHSVPTEEMMANLKRMARILKAKGIMPVIGLPIPLGWQNSEMRLQELRNEIAEAGFVTIDFAHDFYVDAKNFKRLLPDGIHPYDQGKKIMAERLKKELPKILSAYADFIR</sequence>
<accession>I4B2X9</accession>
<dbReference type="InterPro" id="IPR036514">
    <property type="entry name" value="SGNH_hydro_sf"/>
</dbReference>
<dbReference type="AlphaFoldDB" id="I4B2X9"/>
<dbReference type="PANTHER" id="PTHR30383:SF5">
    <property type="entry name" value="SGNH HYDROLASE-TYPE ESTERASE DOMAIN-CONTAINING PROTEIN"/>
    <property type="match status" value="1"/>
</dbReference>
<dbReference type="Gene3D" id="3.40.50.1110">
    <property type="entry name" value="SGNH hydrolase"/>
    <property type="match status" value="1"/>
</dbReference>
<dbReference type="STRING" id="869212.Turpa_0987"/>
<reference evidence="2 3" key="1">
    <citation type="submission" date="2012-06" db="EMBL/GenBank/DDBJ databases">
        <title>The complete chromosome of genome of Turneriella parva DSM 21527.</title>
        <authorList>
            <consortium name="US DOE Joint Genome Institute (JGI-PGF)"/>
            <person name="Lucas S."/>
            <person name="Han J."/>
            <person name="Lapidus A."/>
            <person name="Bruce D."/>
            <person name="Goodwin L."/>
            <person name="Pitluck S."/>
            <person name="Peters L."/>
            <person name="Kyrpides N."/>
            <person name="Mavromatis K."/>
            <person name="Ivanova N."/>
            <person name="Mikhailova N."/>
            <person name="Chertkov O."/>
            <person name="Detter J.C."/>
            <person name="Tapia R."/>
            <person name="Han C."/>
            <person name="Land M."/>
            <person name="Hauser L."/>
            <person name="Markowitz V."/>
            <person name="Cheng J.-F."/>
            <person name="Hugenholtz P."/>
            <person name="Woyke T."/>
            <person name="Wu D."/>
            <person name="Gronow S."/>
            <person name="Wellnitz S."/>
            <person name="Brambilla E."/>
            <person name="Klenk H.-P."/>
            <person name="Eisen J.A."/>
        </authorList>
    </citation>
    <scope>NUCLEOTIDE SEQUENCE [LARGE SCALE GENOMIC DNA]</scope>
    <source>
        <strain evidence="3">ATCC BAA-1111 / DSM 21527 / NCTC 11395 / H</strain>
    </source>
</reference>
<dbReference type="InterPro" id="IPR013830">
    <property type="entry name" value="SGNH_hydro"/>
</dbReference>
<dbReference type="Pfam" id="PF13472">
    <property type="entry name" value="Lipase_GDSL_2"/>
    <property type="match status" value="1"/>
</dbReference>
<protein>
    <submittedName>
        <fullName evidence="2">Lipolytic protein G-D-S-L family</fullName>
    </submittedName>
</protein>
<feature type="domain" description="SGNH hydrolase-type esterase" evidence="1">
    <location>
        <begin position="40"/>
        <end position="193"/>
    </location>
</feature>
<name>I4B2X9_TURPD</name>
<evidence type="ECO:0000313" key="2">
    <source>
        <dbReference type="EMBL" id="AFM11636.1"/>
    </source>
</evidence>
<evidence type="ECO:0000313" key="3">
    <source>
        <dbReference type="Proteomes" id="UP000006048"/>
    </source>
</evidence>
<dbReference type="EMBL" id="CP002959">
    <property type="protein sequence ID" value="AFM11636.1"/>
    <property type="molecule type" value="Genomic_DNA"/>
</dbReference>
<dbReference type="SUPFAM" id="SSF52266">
    <property type="entry name" value="SGNH hydrolase"/>
    <property type="match status" value="1"/>
</dbReference>
<dbReference type="GO" id="GO:0004622">
    <property type="term" value="F:phosphatidylcholine lysophospholipase activity"/>
    <property type="evidence" value="ECO:0007669"/>
    <property type="project" value="TreeGrafter"/>
</dbReference>
<dbReference type="PANTHER" id="PTHR30383">
    <property type="entry name" value="THIOESTERASE 1/PROTEASE 1/LYSOPHOSPHOLIPASE L1"/>
    <property type="match status" value="1"/>
</dbReference>
<gene>
    <name evidence="2" type="ordered locus">Turpa_0987</name>
</gene>
<proteinExistence type="predicted"/>
<dbReference type="InterPro" id="IPR051532">
    <property type="entry name" value="Ester_Hydrolysis_Enzymes"/>
</dbReference>
<dbReference type="HOGENOM" id="CLU_051989_9_0_12"/>
<dbReference type="Proteomes" id="UP000006048">
    <property type="component" value="Chromosome"/>
</dbReference>
<dbReference type="KEGG" id="tpx:Turpa_0987"/>
<keyword evidence="3" id="KW-1185">Reference proteome</keyword>
<organism evidence="2 3">
    <name type="scientific">Turneriella parva (strain ATCC BAA-1111 / DSM 21527 / NCTC 11395 / H)</name>
    <name type="common">Leptospira parva</name>
    <dbReference type="NCBI Taxonomy" id="869212"/>
    <lineage>
        <taxon>Bacteria</taxon>
        <taxon>Pseudomonadati</taxon>
        <taxon>Spirochaetota</taxon>
        <taxon>Spirochaetia</taxon>
        <taxon>Leptospirales</taxon>
        <taxon>Leptospiraceae</taxon>
        <taxon>Turneriella</taxon>
    </lineage>
</organism>
<evidence type="ECO:0000259" key="1">
    <source>
        <dbReference type="Pfam" id="PF13472"/>
    </source>
</evidence>